<dbReference type="AlphaFoldDB" id="A0A1I7HU02"/>
<gene>
    <name evidence="5" type="ORF">SAMN04487955_10586</name>
</gene>
<dbReference type="GO" id="GO:0009432">
    <property type="term" value="P:SOS response"/>
    <property type="evidence" value="ECO:0007669"/>
    <property type="project" value="TreeGrafter"/>
</dbReference>
<accession>A0A1I7HU02</accession>
<keyword evidence="1" id="KW-0464">Manganese</keyword>
<keyword evidence="2" id="KW-0547">Nucleotide-binding</keyword>
<evidence type="ECO:0000256" key="3">
    <source>
        <dbReference type="SAM" id="MobiDB-lite"/>
    </source>
</evidence>
<dbReference type="InterPro" id="IPR013651">
    <property type="entry name" value="ATP-grasp_RimK-type"/>
</dbReference>
<dbReference type="EMBL" id="FPBP01000005">
    <property type="protein sequence ID" value="SFU63986.1"/>
    <property type="molecule type" value="Genomic_DNA"/>
</dbReference>
<keyword evidence="2" id="KW-0067">ATP-binding</keyword>
<organism evidence="5 6">
    <name type="scientific">Halomonas korlensis</name>
    <dbReference type="NCBI Taxonomy" id="463301"/>
    <lineage>
        <taxon>Bacteria</taxon>
        <taxon>Pseudomonadati</taxon>
        <taxon>Pseudomonadota</taxon>
        <taxon>Gammaproteobacteria</taxon>
        <taxon>Oceanospirillales</taxon>
        <taxon>Halomonadaceae</taxon>
        <taxon>Halomonas</taxon>
    </lineage>
</organism>
<dbReference type="SUPFAM" id="SSF56059">
    <property type="entry name" value="Glutathione synthetase ATP-binding domain-like"/>
    <property type="match status" value="1"/>
</dbReference>
<dbReference type="GO" id="GO:0005524">
    <property type="term" value="F:ATP binding"/>
    <property type="evidence" value="ECO:0007669"/>
    <property type="project" value="UniProtKB-UniRule"/>
</dbReference>
<evidence type="ECO:0000259" key="4">
    <source>
        <dbReference type="PROSITE" id="PS50975"/>
    </source>
</evidence>
<dbReference type="Gene3D" id="3.30.470.20">
    <property type="entry name" value="ATP-grasp fold, B domain"/>
    <property type="match status" value="1"/>
</dbReference>
<dbReference type="InterPro" id="IPR013815">
    <property type="entry name" value="ATP_grasp_subdomain_1"/>
</dbReference>
<dbReference type="PROSITE" id="PS50975">
    <property type="entry name" value="ATP_GRASP"/>
    <property type="match status" value="1"/>
</dbReference>
<dbReference type="Pfam" id="PF08443">
    <property type="entry name" value="RimK"/>
    <property type="match status" value="1"/>
</dbReference>
<reference evidence="6" key="1">
    <citation type="submission" date="2016-10" db="EMBL/GenBank/DDBJ databases">
        <authorList>
            <person name="Varghese N."/>
            <person name="Submissions S."/>
        </authorList>
    </citation>
    <scope>NUCLEOTIDE SEQUENCE [LARGE SCALE GENOMIC DNA]</scope>
    <source>
        <strain evidence="6">CGMCC 1.6981</strain>
    </source>
</reference>
<dbReference type="Pfam" id="PF14401">
    <property type="entry name" value="RLAN"/>
    <property type="match status" value="1"/>
</dbReference>
<dbReference type="RefSeq" id="WP_089794971.1">
    <property type="nucleotide sequence ID" value="NZ_FPBP01000005.1"/>
</dbReference>
<evidence type="ECO:0000256" key="2">
    <source>
        <dbReference type="PROSITE-ProRule" id="PRU00409"/>
    </source>
</evidence>
<feature type="region of interest" description="Disordered" evidence="3">
    <location>
        <begin position="498"/>
        <end position="523"/>
    </location>
</feature>
<feature type="domain" description="ATP-grasp" evidence="4">
    <location>
        <begin position="295"/>
        <end position="487"/>
    </location>
</feature>
<dbReference type="Proteomes" id="UP000198693">
    <property type="component" value="Unassembled WGS sequence"/>
</dbReference>
<dbReference type="GO" id="GO:0046872">
    <property type="term" value="F:metal ion binding"/>
    <property type="evidence" value="ECO:0007669"/>
    <property type="project" value="InterPro"/>
</dbReference>
<evidence type="ECO:0000256" key="1">
    <source>
        <dbReference type="ARBA" id="ARBA00023211"/>
    </source>
</evidence>
<dbReference type="Gene3D" id="3.30.1490.20">
    <property type="entry name" value="ATP-grasp fold, A domain"/>
    <property type="match status" value="1"/>
</dbReference>
<dbReference type="InterPro" id="IPR025839">
    <property type="entry name" value="RLAN_dom"/>
</dbReference>
<dbReference type="PANTHER" id="PTHR21621">
    <property type="entry name" value="RIBOSOMAL PROTEIN S6 MODIFICATION PROTEIN"/>
    <property type="match status" value="1"/>
</dbReference>
<sequence length="523" mass="58980">MCPLRIVVDRLEDWQPYYPSEDLITADDFLSLDRRHGDVHNQERSTHVINLCGELDYLGTGYYVSLLAQARGQRAIPTVETLNALSRKALIDLQLDDIAPLLSELARRGSLSGGRLSLRLLFGECLLPELAKLARKLFERLPCPLLEARLERRHDLWRLASLKPLRLRDLNADEQDRFAVALNRHSRKVWRTPTARRRYRFDLAILVEPQEALPPSNRSALKAFIRAGRKQGIDVSLITKRDAGRLAEFDALFIRETTALDHHTYRMARQAEHEGLVVIDAPQDILRCTNKVYLHALLRARGVPAPEGVLLKRRDRRPLAERVAGLSFPLVLKIPDGAFSRGIVKIESLAQLESEARRLFQDSALLLLQEWLPTEYDWRIGVLDGQVLFASRYYMARGHWQIYDHSGARVKSGGFTTHDPAEVPKGVIKAALKATRLIGNGLYGVDIKQAGERVVVIEVNDNPNVDAGIEDAILGCALYERIMGVFLARMEARVRNARQAPAAADERGKMTYASRSPSPVEEP</sequence>
<dbReference type="InterPro" id="IPR011761">
    <property type="entry name" value="ATP-grasp"/>
</dbReference>
<dbReference type="GO" id="GO:0005737">
    <property type="term" value="C:cytoplasm"/>
    <property type="evidence" value="ECO:0007669"/>
    <property type="project" value="TreeGrafter"/>
</dbReference>
<name>A0A1I7HU02_9GAMM</name>
<dbReference type="STRING" id="463301.SAMN04487955_10586"/>
<keyword evidence="6" id="KW-1185">Reference proteome</keyword>
<dbReference type="GO" id="GO:0018169">
    <property type="term" value="F:ribosomal S6-glutamic acid ligase activity"/>
    <property type="evidence" value="ECO:0007669"/>
    <property type="project" value="TreeGrafter"/>
</dbReference>
<dbReference type="Gene3D" id="3.40.50.20">
    <property type="match status" value="1"/>
</dbReference>
<evidence type="ECO:0000313" key="6">
    <source>
        <dbReference type="Proteomes" id="UP000198693"/>
    </source>
</evidence>
<protein>
    <submittedName>
        <fullName evidence="5">Glutathione synthase/RimK-type ligase, ATP-grasp superfamily</fullName>
    </submittedName>
</protein>
<evidence type="ECO:0000313" key="5">
    <source>
        <dbReference type="EMBL" id="SFU63986.1"/>
    </source>
</evidence>
<dbReference type="OrthoDB" id="9800957at2"/>
<keyword evidence="5" id="KW-0436">Ligase</keyword>
<proteinExistence type="predicted"/>
<dbReference type="PANTHER" id="PTHR21621:SF0">
    <property type="entry name" value="BETA-CITRYLGLUTAMATE SYNTHASE B-RELATED"/>
    <property type="match status" value="1"/>
</dbReference>